<dbReference type="NCBIfam" id="TIGR01373">
    <property type="entry name" value="soxB"/>
    <property type="match status" value="1"/>
</dbReference>
<evidence type="ECO:0000256" key="11">
    <source>
        <dbReference type="ARBA" id="ARBA00044044"/>
    </source>
</evidence>
<protein>
    <recommendedName>
        <fullName evidence="12">Sarcosine oxidase subunit beta</fullName>
        <ecNumber evidence="11">1.5.3.24</ecNumber>
    </recommendedName>
    <alternativeName>
        <fullName evidence="13">Sarcosine oxidase (5,10-methylenetetrahydrofolate-forming) subunit beta</fullName>
    </alternativeName>
    <alternativeName>
        <fullName evidence="14">Tetrameric sarcosine oxidase subunit beta</fullName>
    </alternativeName>
</protein>
<dbReference type="InterPro" id="IPR036188">
    <property type="entry name" value="FAD/NAD-bd_sf"/>
</dbReference>
<dbReference type="EMBL" id="FZOO01000007">
    <property type="protein sequence ID" value="SNS77515.1"/>
    <property type="molecule type" value="Genomic_DNA"/>
</dbReference>
<keyword evidence="20" id="KW-1185">Reference proteome</keyword>
<evidence type="ECO:0000256" key="3">
    <source>
        <dbReference type="ARBA" id="ARBA00004496"/>
    </source>
</evidence>
<evidence type="ECO:0000256" key="2">
    <source>
        <dbReference type="ARBA" id="ARBA00001974"/>
    </source>
</evidence>
<keyword evidence="7" id="KW-0547">Nucleotide-binding</keyword>
<comment type="cofactor">
    <cofactor evidence="1">
        <name>FMN</name>
        <dbReference type="ChEBI" id="CHEBI:58210"/>
    </cofactor>
</comment>
<sequence>MTVQSPSTARTPRTTRTPGADLPDQPDSLWRSAEPRRSYDVVIVGGGGHGLATAHYLAKDHGITDVAVLEKGWLAGGNMARNTTIIRSNYLWDESSAIYEHALQLWEGLEEDLGYPILFSQRGVLNLAHTLQDVRDSVRRVEANRLNGVDAEWLEPDEVRKVCPVVNTSADIRYPVLGATYQPRAGIAKHDHVAWGFARRADQAGIDLVQDCEVTGFASDGDRVTGVHTTRGTIAAGTVALCAAGSTSVLTDMLGIRVPIQSHPLQALVSELLEPVHPTVVMSNAVHVYVSQAHKGELVMGAGVDSYNGYGQRGAFHVIERQMAAAVELFPVFARAHLLRTWAGIVDTSPDASPIVGRTPYENVWLNCGWGTGGFKATPGIGSALAHTIASGEPHPLVAPFSLDRFVSGALVDEHGAAAVAH</sequence>
<evidence type="ECO:0000256" key="6">
    <source>
        <dbReference type="ARBA" id="ARBA00022643"/>
    </source>
</evidence>
<dbReference type="SUPFAM" id="SSF54373">
    <property type="entry name" value="FAD-linked reductases, C-terminal domain"/>
    <property type="match status" value="1"/>
</dbReference>
<evidence type="ECO:0000256" key="5">
    <source>
        <dbReference type="ARBA" id="ARBA00022630"/>
    </source>
</evidence>
<dbReference type="Gene3D" id="3.30.9.10">
    <property type="entry name" value="D-Amino Acid Oxidase, subunit A, domain 2"/>
    <property type="match status" value="1"/>
</dbReference>
<comment type="cofactor">
    <cofactor evidence="2">
        <name>FAD</name>
        <dbReference type="ChEBI" id="CHEBI:57692"/>
    </cofactor>
</comment>
<comment type="similarity">
    <text evidence="10">Belongs to the SoxB family.</text>
</comment>
<evidence type="ECO:0000256" key="10">
    <source>
        <dbReference type="ARBA" id="ARBA00043973"/>
    </source>
</evidence>
<keyword evidence="5" id="KW-0285">Flavoprotein</keyword>
<evidence type="ECO:0000256" key="13">
    <source>
        <dbReference type="ARBA" id="ARBA00044216"/>
    </source>
</evidence>
<evidence type="ECO:0000256" key="14">
    <source>
        <dbReference type="ARBA" id="ARBA00044295"/>
    </source>
</evidence>
<comment type="subcellular location">
    <subcellularLocation>
        <location evidence="3">Cytoplasm</location>
    </subcellularLocation>
</comment>
<evidence type="ECO:0000256" key="12">
    <source>
        <dbReference type="ARBA" id="ARBA00044150"/>
    </source>
</evidence>
<evidence type="ECO:0000256" key="17">
    <source>
        <dbReference type="SAM" id="MobiDB-lite"/>
    </source>
</evidence>
<evidence type="ECO:0000256" key="9">
    <source>
        <dbReference type="ARBA" id="ARBA00023002"/>
    </source>
</evidence>
<feature type="region of interest" description="Disordered" evidence="17">
    <location>
        <begin position="1"/>
        <end position="30"/>
    </location>
</feature>
<dbReference type="InterPro" id="IPR001763">
    <property type="entry name" value="Rhodanese-like_dom"/>
</dbReference>
<keyword evidence="4" id="KW-0963">Cytoplasm</keyword>
<proteinExistence type="inferred from homology"/>
<feature type="compositionally biased region" description="Low complexity" evidence="17">
    <location>
        <begin position="1"/>
        <end position="18"/>
    </location>
</feature>
<reference evidence="20" key="1">
    <citation type="submission" date="2017-06" db="EMBL/GenBank/DDBJ databases">
        <authorList>
            <person name="Varghese N."/>
            <person name="Submissions S."/>
        </authorList>
    </citation>
    <scope>NUCLEOTIDE SEQUENCE [LARGE SCALE GENOMIC DNA]</scope>
    <source>
        <strain evidence="20">DSM 46839</strain>
    </source>
</reference>
<evidence type="ECO:0000256" key="7">
    <source>
        <dbReference type="ARBA" id="ARBA00022741"/>
    </source>
</evidence>
<evidence type="ECO:0000256" key="16">
    <source>
        <dbReference type="ARBA" id="ARBA00048917"/>
    </source>
</evidence>
<dbReference type="GO" id="GO:0005737">
    <property type="term" value="C:cytoplasm"/>
    <property type="evidence" value="ECO:0007669"/>
    <property type="project" value="UniProtKB-SubCell"/>
</dbReference>
<dbReference type="AlphaFoldDB" id="A0A239H8P6"/>
<dbReference type="SUPFAM" id="SSF51905">
    <property type="entry name" value="FAD/NAD(P)-binding domain"/>
    <property type="match status" value="1"/>
</dbReference>
<dbReference type="RefSeq" id="WP_089306499.1">
    <property type="nucleotide sequence ID" value="NZ_FZOO01000007.1"/>
</dbReference>
<dbReference type="Gene3D" id="3.50.50.60">
    <property type="entry name" value="FAD/NAD(P)-binding domain"/>
    <property type="match status" value="1"/>
</dbReference>
<keyword evidence="6" id="KW-0288">FMN</keyword>
<dbReference type="GO" id="GO:0008115">
    <property type="term" value="F:sarcosine oxidase activity"/>
    <property type="evidence" value="ECO:0007669"/>
    <property type="project" value="InterPro"/>
</dbReference>
<evidence type="ECO:0000313" key="20">
    <source>
        <dbReference type="Proteomes" id="UP000198373"/>
    </source>
</evidence>
<dbReference type="InterPro" id="IPR006278">
    <property type="entry name" value="SoxB"/>
</dbReference>
<evidence type="ECO:0000256" key="4">
    <source>
        <dbReference type="ARBA" id="ARBA00022490"/>
    </source>
</evidence>
<accession>A0A239H8P6</accession>
<evidence type="ECO:0000256" key="1">
    <source>
        <dbReference type="ARBA" id="ARBA00001917"/>
    </source>
</evidence>
<dbReference type="OrthoDB" id="9805852at2"/>
<keyword evidence="8" id="KW-0274">FAD</keyword>
<evidence type="ECO:0000256" key="15">
    <source>
        <dbReference type="ARBA" id="ARBA00047316"/>
    </source>
</evidence>
<organism evidence="19 20">
    <name type="scientific">Geodermatophilus pulveris</name>
    <dbReference type="NCBI Taxonomy" id="1564159"/>
    <lineage>
        <taxon>Bacteria</taxon>
        <taxon>Bacillati</taxon>
        <taxon>Actinomycetota</taxon>
        <taxon>Actinomycetes</taxon>
        <taxon>Geodermatophilales</taxon>
        <taxon>Geodermatophilaceae</taxon>
        <taxon>Geodermatophilus</taxon>
    </lineage>
</organism>
<evidence type="ECO:0000259" key="18">
    <source>
        <dbReference type="PROSITE" id="PS50206"/>
    </source>
</evidence>
<dbReference type="EC" id="1.5.3.24" evidence="11"/>
<gene>
    <name evidence="19" type="ORF">SAMN06893096_107250</name>
</gene>
<keyword evidence="9" id="KW-0560">Oxidoreductase</keyword>
<dbReference type="InterPro" id="IPR006076">
    <property type="entry name" value="FAD-dep_OxRdtase"/>
</dbReference>
<dbReference type="GO" id="GO:0000166">
    <property type="term" value="F:nucleotide binding"/>
    <property type="evidence" value="ECO:0007669"/>
    <property type="project" value="UniProtKB-KW"/>
</dbReference>
<name>A0A239H8P6_9ACTN</name>
<dbReference type="Proteomes" id="UP000198373">
    <property type="component" value="Unassembled WGS sequence"/>
</dbReference>
<comment type="catalytic activity">
    <reaction evidence="16">
        <text>sarcosine + (6S)-5,6,7,8-tetrahydrofolate + O2 = (6R)-5,10-methylene-5,6,7,8-tetrahydrofolate + glycine + H2O2</text>
        <dbReference type="Rhea" id="RHEA:70455"/>
        <dbReference type="ChEBI" id="CHEBI:15379"/>
        <dbReference type="ChEBI" id="CHEBI:15636"/>
        <dbReference type="ChEBI" id="CHEBI:16240"/>
        <dbReference type="ChEBI" id="CHEBI:57305"/>
        <dbReference type="ChEBI" id="CHEBI:57433"/>
        <dbReference type="ChEBI" id="CHEBI:57453"/>
        <dbReference type="EC" id="1.5.3.24"/>
    </reaction>
</comment>
<dbReference type="PANTHER" id="PTHR13847:SF287">
    <property type="entry name" value="FAD-DEPENDENT OXIDOREDUCTASE DOMAIN-CONTAINING PROTEIN 1"/>
    <property type="match status" value="1"/>
</dbReference>
<feature type="domain" description="Rhodanese" evidence="18">
    <location>
        <begin position="41"/>
        <end position="85"/>
    </location>
</feature>
<evidence type="ECO:0000313" key="19">
    <source>
        <dbReference type="EMBL" id="SNS77515.1"/>
    </source>
</evidence>
<dbReference type="PROSITE" id="PS50206">
    <property type="entry name" value="RHODANESE_3"/>
    <property type="match status" value="1"/>
</dbReference>
<comment type="catalytic activity">
    <reaction evidence="15">
        <text>sarcosine + O2 + H2O = formaldehyde + glycine + H2O2</text>
        <dbReference type="Rhea" id="RHEA:13313"/>
        <dbReference type="ChEBI" id="CHEBI:15377"/>
        <dbReference type="ChEBI" id="CHEBI:15379"/>
        <dbReference type="ChEBI" id="CHEBI:16240"/>
        <dbReference type="ChEBI" id="CHEBI:16842"/>
        <dbReference type="ChEBI" id="CHEBI:57305"/>
        <dbReference type="ChEBI" id="CHEBI:57433"/>
    </reaction>
</comment>
<dbReference type="Pfam" id="PF01266">
    <property type="entry name" value="DAO"/>
    <property type="match status" value="1"/>
</dbReference>
<evidence type="ECO:0000256" key="8">
    <source>
        <dbReference type="ARBA" id="ARBA00022827"/>
    </source>
</evidence>
<dbReference type="PANTHER" id="PTHR13847">
    <property type="entry name" value="SARCOSINE DEHYDROGENASE-RELATED"/>
    <property type="match status" value="1"/>
</dbReference>
<dbReference type="GO" id="GO:0046653">
    <property type="term" value="P:tetrahydrofolate metabolic process"/>
    <property type="evidence" value="ECO:0007669"/>
    <property type="project" value="InterPro"/>
</dbReference>